<evidence type="ECO:0000256" key="7">
    <source>
        <dbReference type="ARBA" id="ARBA00023170"/>
    </source>
</evidence>
<dbReference type="SMART" id="SM00399">
    <property type="entry name" value="ZnF_C4"/>
    <property type="match status" value="1"/>
</dbReference>
<proteinExistence type="predicted"/>
<dbReference type="InterPro" id="IPR035500">
    <property type="entry name" value="NHR-like_dom_sf"/>
</dbReference>
<dbReference type="SUPFAM" id="SSF48508">
    <property type="entry name" value="Nuclear receptor ligand-binding domain"/>
    <property type="match status" value="1"/>
</dbReference>
<evidence type="ECO:0000256" key="6">
    <source>
        <dbReference type="ARBA" id="ARBA00023163"/>
    </source>
</evidence>
<accession>A0A315VJH1</accession>
<keyword evidence="6" id="KW-0804">Transcription</keyword>
<keyword evidence="12" id="KW-1185">Reference proteome</keyword>
<dbReference type="PRINTS" id="PR00047">
    <property type="entry name" value="STROIDFINGER"/>
</dbReference>
<dbReference type="PROSITE" id="PS00031">
    <property type="entry name" value="NUCLEAR_REC_DBD_1"/>
    <property type="match status" value="1"/>
</dbReference>
<dbReference type="InterPro" id="IPR013088">
    <property type="entry name" value="Znf_NHR/GATA"/>
</dbReference>
<dbReference type="Gene3D" id="1.10.565.10">
    <property type="entry name" value="Retinoid X Receptor"/>
    <property type="match status" value="1"/>
</dbReference>
<dbReference type="InterPro" id="IPR000536">
    <property type="entry name" value="Nucl_hrmn_rcpt_lig-bd"/>
</dbReference>
<dbReference type="SUPFAM" id="SSF57716">
    <property type="entry name" value="Glucocorticoid receptor-like (DNA-binding domain)"/>
    <property type="match status" value="1"/>
</dbReference>
<dbReference type="PANTHER" id="PTHR48092">
    <property type="entry name" value="KNIRPS-RELATED PROTEIN-RELATED"/>
    <property type="match status" value="1"/>
</dbReference>
<dbReference type="GO" id="GO:0003700">
    <property type="term" value="F:DNA-binding transcription factor activity"/>
    <property type="evidence" value="ECO:0007669"/>
    <property type="project" value="InterPro"/>
</dbReference>
<sequence>MTQKNPLVNPALCSVLRPKVAVRHEDFFPGVFLSDRRVCQVCGDDASGCHYGAVTCGSCKVFFKRAAAGKQNHLCASRNDCTIDKLRRKNCASCRLKRCFMSGMSLKDALLGPPATVANISWLHTSASVTPCIRSLLSPPSNTEFVWFLPPPPFSFSSHHPSQRMQVSSMYEHCVRMKLLAQRFCKLEVTEEEFLCMKALVLFSISESPGIISKKQPLPVEGLRSQRCFDELRTSYIKELDRLASHHGETTRTQRLFQLTQLLDYLQSKRWENANTVRLVSSTSQFLDSGGDNYVSCFLNHNLCLINFTFAILEYTNAVSERRVCKEHRLKEICLIDCCGSSTLKLLQVESADTEPSTCQDMYGGSKCEV</sequence>
<feature type="domain" description="Nuclear receptor" evidence="9">
    <location>
        <begin position="36"/>
        <end position="111"/>
    </location>
</feature>
<dbReference type="STRING" id="33528.ENSGAFP00000003692"/>
<evidence type="ECO:0000256" key="5">
    <source>
        <dbReference type="ARBA" id="ARBA00023125"/>
    </source>
</evidence>
<evidence type="ECO:0000256" key="8">
    <source>
        <dbReference type="ARBA" id="ARBA00023242"/>
    </source>
</evidence>
<dbReference type="InterPro" id="IPR001628">
    <property type="entry name" value="Znf_hrmn_rcpt"/>
</dbReference>
<evidence type="ECO:0000256" key="3">
    <source>
        <dbReference type="ARBA" id="ARBA00022833"/>
    </source>
</evidence>
<dbReference type="Pfam" id="PF00104">
    <property type="entry name" value="Hormone_recep"/>
    <property type="match status" value="1"/>
</dbReference>
<dbReference type="Pfam" id="PF00105">
    <property type="entry name" value="zf-C4"/>
    <property type="match status" value="1"/>
</dbReference>
<evidence type="ECO:0000259" key="9">
    <source>
        <dbReference type="PROSITE" id="PS51030"/>
    </source>
</evidence>
<keyword evidence="8" id="KW-0539">Nucleus</keyword>
<dbReference type="Proteomes" id="UP000250572">
    <property type="component" value="Unassembled WGS sequence"/>
</dbReference>
<organism evidence="11 12">
    <name type="scientific">Gambusia affinis</name>
    <name type="common">Western mosquitofish</name>
    <name type="synonym">Heterandria affinis</name>
    <dbReference type="NCBI Taxonomy" id="33528"/>
    <lineage>
        <taxon>Eukaryota</taxon>
        <taxon>Metazoa</taxon>
        <taxon>Chordata</taxon>
        <taxon>Craniata</taxon>
        <taxon>Vertebrata</taxon>
        <taxon>Euteleostomi</taxon>
        <taxon>Actinopterygii</taxon>
        <taxon>Neopterygii</taxon>
        <taxon>Teleostei</taxon>
        <taxon>Neoteleostei</taxon>
        <taxon>Acanthomorphata</taxon>
        <taxon>Ovalentaria</taxon>
        <taxon>Atherinomorphae</taxon>
        <taxon>Cyprinodontiformes</taxon>
        <taxon>Poeciliidae</taxon>
        <taxon>Poeciliinae</taxon>
        <taxon>Gambusia</taxon>
    </lineage>
</organism>
<keyword evidence="1" id="KW-0479">Metal-binding</keyword>
<keyword evidence="3" id="KW-0862">Zinc</keyword>
<protein>
    <recommendedName>
        <fullName evidence="13">Nuclear receptor domain-containing protein</fullName>
    </recommendedName>
</protein>
<dbReference type="Gene3D" id="3.30.50.10">
    <property type="entry name" value="Erythroid Transcription Factor GATA-1, subunit A"/>
    <property type="match status" value="1"/>
</dbReference>
<dbReference type="AlphaFoldDB" id="A0A315VJH1"/>
<evidence type="ECO:0000256" key="4">
    <source>
        <dbReference type="ARBA" id="ARBA00023015"/>
    </source>
</evidence>
<dbReference type="EMBL" id="NHOQ01001578">
    <property type="protein sequence ID" value="PWA23637.1"/>
    <property type="molecule type" value="Genomic_DNA"/>
</dbReference>
<feature type="domain" description="NR LBD" evidence="10">
    <location>
        <begin position="1"/>
        <end position="299"/>
    </location>
</feature>
<reference evidence="11 12" key="1">
    <citation type="journal article" date="2018" name="G3 (Bethesda)">
        <title>A High-Quality Reference Genome for the Invasive Mosquitofish Gambusia affinis Using a Chicago Library.</title>
        <authorList>
            <person name="Hoffberg S.L."/>
            <person name="Troendle N.J."/>
            <person name="Glenn T.C."/>
            <person name="Mahmud O."/>
            <person name="Louha S."/>
            <person name="Chalopin D."/>
            <person name="Bennetzen J.L."/>
            <person name="Mauricio R."/>
        </authorList>
    </citation>
    <scope>NUCLEOTIDE SEQUENCE [LARGE SCALE GENOMIC DNA]</scope>
    <source>
        <strain evidence="11">NE01/NJP1002.9</strain>
        <tissue evidence="11">Muscle</tissue>
    </source>
</reference>
<dbReference type="PROSITE" id="PS51843">
    <property type="entry name" value="NR_LBD"/>
    <property type="match status" value="1"/>
</dbReference>
<evidence type="ECO:0000313" key="11">
    <source>
        <dbReference type="EMBL" id="PWA23637.1"/>
    </source>
</evidence>
<dbReference type="GO" id="GO:0042562">
    <property type="term" value="F:hormone binding"/>
    <property type="evidence" value="ECO:0007669"/>
    <property type="project" value="UniProtKB-ARBA"/>
</dbReference>
<gene>
    <name evidence="11" type="ORF">CCH79_00005868</name>
</gene>
<comment type="caution">
    <text evidence="11">The sequence shown here is derived from an EMBL/GenBank/DDBJ whole genome shotgun (WGS) entry which is preliminary data.</text>
</comment>
<dbReference type="PROSITE" id="PS51030">
    <property type="entry name" value="NUCLEAR_REC_DBD_2"/>
    <property type="match status" value="1"/>
</dbReference>
<evidence type="ECO:0000313" key="12">
    <source>
        <dbReference type="Proteomes" id="UP000250572"/>
    </source>
</evidence>
<keyword evidence="4" id="KW-0805">Transcription regulation</keyword>
<keyword evidence="5" id="KW-0238">DNA-binding</keyword>
<dbReference type="InterPro" id="IPR050200">
    <property type="entry name" value="Nuclear_hormone_rcpt_NR3"/>
</dbReference>
<evidence type="ECO:0000256" key="1">
    <source>
        <dbReference type="ARBA" id="ARBA00022723"/>
    </source>
</evidence>
<evidence type="ECO:0000259" key="10">
    <source>
        <dbReference type="PROSITE" id="PS51843"/>
    </source>
</evidence>
<evidence type="ECO:0008006" key="13">
    <source>
        <dbReference type="Google" id="ProtNLM"/>
    </source>
</evidence>
<keyword evidence="7" id="KW-0675">Receptor</keyword>
<keyword evidence="2" id="KW-0863">Zinc-finger</keyword>
<dbReference type="GO" id="GO:0043565">
    <property type="term" value="F:sequence-specific DNA binding"/>
    <property type="evidence" value="ECO:0007669"/>
    <property type="project" value="InterPro"/>
</dbReference>
<dbReference type="GO" id="GO:0033993">
    <property type="term" value="P:response to lipid"/>
    <property type="evidence" value="ECO:0007669"/>
    <property type="project" value="UniProtKB-ARBA"/>
</dbReference>
<name>A0A315VJH1_GAMAF</name>
<dbReference type="GO" id="GO:0008270">
    <property type="term" value="F:zinc ion binding"/>
    <property type="evidence" value="ECO:0007669"/>
    <property type="project" value="UniProtKB-KW"/>
</dbReference>
<evidence type="ECO:0000256" key="2">
    <source>
        <dbReference type="ARBA" id="ARBA00022771"/>
    </source>
</evidence>